<feature type="region of interest" description="Disordered" evidence="1">
    <location>
        <begin position="117"/>
        <end position="140"/>
    </location>
</feature>
<reference evidence="2 3" key="1">
    <citation type="submission" date="2017-04" db="EMBL/GenBank/DDBJ databases">
        <authorList>
            <person name="Afonso C.L."/>
            <person name="Miller P.J."/>
            <person name="Scott M.A."/>
            <person name="Spackman E."/>
            <person name="Goraichik I."/>
            <person name="Dimitrov K.M."/>
            <person name="Suarez D.L."/>
            <person name="Swayne D.E."/>
        </authorList>
    </citation>
    <scope>NUCLEOTIDE SEQUENCE [LARGE SCALE GENOMIC DNA]</scope>
    <source>
        <strain evidence="2 3">USBA 355</strain>
    </source>
</reference>
<sequence>MTGKRLDRGGHGAGCAVAWLVLAVFALRATVPLGYMPDLSALGEGHFQIVVCTGAGIQTLEVDENGQPIEADHPGRPAKSAADCPFATAITKALALPDSLPLPADLGQRAEAFFPQPAPALLPPAQGPPLGSRAPPAHLG</sequence>
<dbReference type="Proteomes" id="UP000192917">
    <property type="component" value="Unassembled WGS sequence"/>
</dbReference>
<feature type="compositionally biased region" description="Pro residues" evidence="1">
    <location>
        <begin position="117"/>
        <end position="127"/>
    </location>
</feature>
<evidence type="ECO:0000256" key="1">
    <source>
        <dbReference type="SAM" id="MobiDB-lite"/>
    </source>
</evidence>
<dbReference type="RefSeq" id="WP_085125942.1">
    <property type="nucleotide sequence ID" value="NZ_FWZX01000035.1"/>
</dbReference>
<dbReference type="InterPro" id="IPR021333">
    <property type="entry name" value="DUF2946"/>
</dbReference>
<evidence type="ECO:0008006" key="4">
    <source>
        <dbReference type="Google" id="ProtNLM"/>
    </source>
</evidence>
<proteinExistence type="predicted"/>
<evidence type="ECO:0000313" key="3">
    <source>
        <dbReference type="Proteomes" id="UP000192917"/>
    </source>
</evidence>
<dbReference type="AlphaFoldDB" id="A0A1Y6CMI6"/>
<evidence type="ECO:0000313" key="2">
    <source>
        <dbReference type="EMBL" id="SMF76313.1"/>
    </source>
</evidence>
<dbReference type="Pfam" id="PF11162">
    <property type="entry name" value="DUF2946"/>
    <property type="match status" value="1"/>
</dbReference>
<dbReference type="STRING" id="560819.SAMN05428998_13537"/>
<accession>A0A1Y6CMI6</accession>
<name>A0A1Y6CMI6_9PROT</name>
<organism evidence="2 3">
    <name type="scientific">Tistlia consotensis USBA 355</name>
    <dbReference type="NCBI Taxonomy" id="560819"/>
    <lineage>
        <taxon>Bacteria</taxon>
        <taxon>Pseudomonadati</taxon>
        <taxon>Pseudomonadota</taxon>
        <taxon>Alphaproteobacteria</taxon>
        <taxon>Rhodospirillales</taxon>
        <taxon>Rhodovibrionaceae</taxon>
        <taxon>Tistlia</taxon>
    </lineage>
</organism>
<dbReference type="EMBL" id="FWZX01000035">
    <property type="protein sequence ID" value="SMF76313.1"/>
    <property type="molecule type" value="Genomic_DNA"/>
</dbReference>
<gene>
    <name evidence="2" type="ORF">SAMN05428998_13537</name>
</gene>
<protein>
    <recommendedName>
        <fullName evidence="4">DUF2946 domain-containing protein</fullName>
    </recommendedName>
</protein>
<keyword evidence="3" id="KW-1185">Reference proteome</keyword>